<dbReference type="InterPro" id="IPR006158">
    <property type="entry name" value="Cobalamin-bd"/>
</dbReference>
<dbReference type="Gene3D" id="3.80.30.20">
    <property type="entry name" value="tm_1862 like domain"/>
    <property type="match status" value="1"/>
</dbReference>
<dbReference type="InterPro" id="IPR058240">
    <property type="entry name" value="rSAM_sf"/>
</dbReference>
<dbReference type="InterPro" id="IPR051198">
    <property type="entry name" value="BchE-like"/>
</dbReference>
<feature type="domain" description="Radical SAM core" evidence="9">
    <location>
        <begin position="197"/>
        <end position="416"/>
    </location>
</feature>
<dbReference type="Gene3D" id="3.40.50.280">
    <property type="entry name" value="Cobalamin-binding domain"/>
    <property type="match status" value="1"/>
</dbReference>
<dbReference type="InterPro" id="IPR007197">
    <property type="entry name" value="rSAM"/>
</dbReference>
<keyword evidence="6" id="KW-0408">Iron</keyword>
<dbReference type="GO" id="GO:0003824">
    <property type="term" value="F:catalytic activity"/>
    <property type="evidence" value="ECO:0007669"/>
    <property type="project" value="InterPro"/>
</dbReference>
<accession>A0A1G1YI42</accession>
<protein>
    <submittedName>
        <fullName evidence="10">Uncharacterized protein</fullName>
    </submittedName>
</protein>
<keyword evidence="2" id="KW-0489">Methyltransferase</keyword>
<dbReference type="InterPro" id="IPR006638">
    <property type="entry name" value="Elp3/MiaA/NifB-like_rSAM"/>
</dbReference>
<keyword evidence="4" id="KW-0949">S-adenosyl-L-methionine</keyword>
<dbReference type="SUPFAM" id="SSF102114">
    <property type="entry name" value="Radical SAM enzymes"/>
    <property type="match status" value="1"/>
</dbReference>
<comment type="cofactor">
    <cofactor evidence="1">
        <name>[4Fe-4S] cluster</name>
        <dbReference type="ChEBI" id="CHEBI:49883"/>
    </cofactor>
</comment>
<gene>
    <name evidence="10" type="ORF">A3A02_00400</name>
</gene>
<feature type="non-terminal residue" evidence="10">
    <location>
        <position position="447"/>
    </location>
</feature>
<dbReference type="AlphaFoldDB" id="A0A1G1YI42"/>
<name>A0A1G1YI42_9BACT</name>
<proteinExistence type="predicted"/>
<evidence type="ECO:0000259" key="9">
    <source>
        <dbReference type="PROSITE" id="PS51918"/>
    </source>
</evidence>
<evidence type="ECO:0000256" key="5">
    <source>
        <dbReference type="ARBA" id="ARBA00022723"/>
    </source>
</evidence>
<keyword evidence="7" id="KW-0411">Iron-sulfur</keyword>
<dbReference type="SFLD" id="SFLDS00029">
    <property type="entry name" value="Radical_SAM"/>
    <property type="match status" value="1"/>
</dbReference>
<dbReference type="Pfam" id="PF04055">
    <property type="entry name" value="Radical_SAM"/>
    <property type="match status" value="1"/>
</dbReference>
<keyword evidence="5" id="KW-0479">Metal-binding</keyword>
<dbReference type="Proteomes" id="UP000177376">
    <property type="component" value="Unassembled WGS sequence"/>
</dbReference>
<dbReference type="CDD" id="cd01335">
    <property type="entry name" value="Radical_SAM"/>
    <property type="match status" value="1"/>
</dbReference>
<keyword evidence="3" id="KW-0808">Transferase</keyword>
<evidence type="ECO:0000259" key="8">
    <source>
        <dbReference type="PROSITE" id="PS51332"/>
    </source>
</evidence>
<comment type="caution">
    <text evidence="10">The sequence shown here is derived from an EMBL/GenBank/DDBJ whole genome shotgun (WGS) entry which is preliminary data.</text>
</comment>
<evidence type="ECO:0000256" key="3">
    <source>
        <dbReference type="ARBA" id="ARBA00022679"/>
    </source>
</evidence>
<dbReference type="PROSITE" id="PS51918">
    <property type="entry name" value="RADICAL_SAM"/>
    <property type="match status" value="1"/>
</dbReference>
<dbReference type="SFLD" id="SFLDG01123">
    <property type="entry name" value="methyltransferase_(Class_B)"/>
    <property type="match status" value="1"/>
</dbReference>
<dbReference type="InterPro" id="IPR023404">
    <property type="entry name" value="rSAM_horseshoe"/>
</dbReference>
<dbReference type="PANTHER" id="PTHR43409">
    <property type="entry name" value="ANAEROBIC MAGNESIUM-PROTOPORPHYRIN IX MONOMETHYL ESTER CYCLASE-RELATED"/>
    <property type="match status" value="1"/>
</dbReference>
<evidence type="ECO:0000256" key="6">
    <source>
        <dbReference type="ARBA" id="ARBA00023004"/>
    </source>
</evidence>
<dbReference type="PANTHER" id="PTHR43409:SF7">
    <property type="entry name" value="BLL1977 PROTEIN"/>
    <property type="match status" value="1"/>
</dbReference>
<reference evidence="10 11" key="1">
    <citation type="journal article" date="2016" name="Nat. Commun.">
        <title>Thousands of microbial genomes shed light on interconnected biogeochemical processes in an aquifer system.</title>
        <authorList>
            <person name="Anantharaman K."/>
            <person name="Brown C.T."/>
            <person name="Hug L.A."/>
            <person name="Sharon I."/>
            <person name="Castelle C.J."/>
            <person name="Probst A.J."/>
            <person name="Thomas B.C."/>
            <person name="Singh A."/>
            <person name="Wilkins M.J."/>
            <person name="Karaoz U."/>
            <person name="Brodie E.L."/>
            <person name="Williams K.H."/>
            <person name="Hubbard S.S."/>
            <person name="Banfield J.F."/>
        </authorList>
    </citation>
    <scope>NUCLEOTIDE SEQUENCE [LARGE SCALE GENOMIC DNA]</scope>
</reference>
<organism evidence="10 11">
    <name type="scientific">Candidatus Buchananbacteria bacterium RIFCSPLOWO2_01_FULL_39_33</name>
    <dbReference type="NCBI Taxonomy" id="1797543"/>
    <lineage>
        <taxon>Bacteria</taxon>
        <taxon>Candidatus Buchananiibacteriota</taxon>
    </lineage>
</organism>
<evidence type="ECO:0000256" key="4">
    <source>
        <dbReference type="ARBA" id="ARBA00022691"/>
    </source>
</evidence>
<dbReference type="GO" id="GO:0051539">
    <property type="term" value="F:4 iron, 4 sulfur cluster binding"/>
    <property type="evidence" value="ECO:0007669"/>
    <property type="project" value="UniProtKB-KW"/>
</dbReference>
<evidence type="ECO:0000313" key="11">
    <source>
        <dbReference type="Proteomes" id="UP000177376"/>
    </source>
</evidence>
<feature type="domain" description="B12-binding" evidence="8">
    <location>
        <begin position="7"/>
        <end position="150"/>
    </location>
</feature>
<dbReference type="SFLD" id="SFLDG01082">
    <property type="entry name" value="B12-binding_domain_containing"/>
    <property type="match status" value="1"/>
</dbReference>
<evidence type="ECO:0000313" key="10">
    <source>
        <dbReference type="EMBL" id="OGY51370.1"/>
    </source>
</evidence>
<evidence type="ECO:0000256" key="2">
    <source>
        <dbReference type="ARBA" id="ARBA00022603"/>
    </source>
</evidence>
<dbReference type="SMART" id="SM00729">
    <property type="entry name" value="Elp3"/>
    <property type="match status" value="1"/>
</dbReference>
<sequence length="447" mass="51222">MKIFILNPCLFTGKLNRLSRKRQPLDLAYIASLLRDQHQIKLIDANALNLSLQETIKEIKDFNPGILILTSTPIDRWEVPSHAHIKLLISNLVEIINSVDINHTIITGSHGTVMPDWILKNSQIDFVVRSEPEITTMKLVDTLVNNSDISEVKGISYLKDGEVINNPNASRNLKLDDLPFPAYDLLPMAKYRYTFSDIPTPFALMMSSRGCPFNCIYCLKAMMPDIYVTRSPQNVVAEMKYLADNFKIKGIYFQDWEFLIDKKRVAEICDLIKENNLSIKWGCNARGSDIGEEIVVKMKSAGCVRVNIGFETASQKILDLAKKQLKIEEVKNAIDICKKYGLNIGVYSILNLPGETRKTIKETEKFLVDNDLKVMCAASLPIPYFKTDLYEMLKNQAGRDFSWDNLEKYAGRVGVAQAPWLAKLYRFHYKYRYLMGSYYFLTLKFYL</sequence>
<dbReference type="InterPro" id="IPR034466">
    <property type="entry name" value="Methyltransferase_Class_B"/>
</dbReference>
<dbReference type="GO" id="GO:0031419">
    <property type="term" value="F:cobalamin binding"/>
    <property type="evidence" value="ECO:0007669"/>
    <property type="project" value="InterPro"/>
</dbReference>
<dbReference type="EMBL" id="MHIM01000038">
    <property type="protein sequence ID" value="OGY51370.1"/>
    <property type="molecule type" value="Genomic_DNA"/>
</dbReference>
<dbReference type="GO" id="GO:0046872">
    <property type="term" value="F:metal ion binding"/>
    <property type="evidence" value="ECO:0007669"/>
    <property type="project" value="UniProtKB-KW"/>
</dbReference>
<evidence type="ECO:0000256" key="7">
    <source>
        <dbReference type="ARBA" id="ARBA00023014"/>
    </source>
</evidence>
<evidence type="ECO:0000256" key="1">
    <source>
        <dbReference type="ARBA" id="ARBA00001966"/>
    </source>
</evidence>
<dbReference type="PROSITE" id="PS51332">
    <property type="entry name" value="B12_BINDING"/>
    <property type="match status" value="1"/>
</dbReference>